<dbReference type="AlphaFoldDB" id="A0A182NVD1"/>
<dbReference type="PANTHER" id="PTHR23023">
    <property type="entry name" value="DIMETHYLANILINE MONOOXYGENASE"/>
    <property type="match status" value="1"/>
</dbReference>
<dbReference type="PIRSF" id="PIRSF000332">
    <property type="entry name" value="FMO"/>
    <property type="match status" value="1"/>
</dbReference>
<evidence type="ECO:0000313" key="9">
    <source>
        <dbReference type="Proteomes" id="UP000075884"/>
    </source>
</evidence>
<dbReference type="STRING" id="7168.A0A182NVD1"/>
<evidence type="ECO:0000313" key="8">
    <source>
        <dbReference type="EnsemblMetazoa" id="ADIR011632-PA"/>
    </source>
</evidence>
<dbReference type="InterPro" id="IPR036188">
    <property type="entry name" value="FAD/NAD-bd_sf"/>
</dbReference>
<evidence type="ECO:0000256" key="1">
    <source>
        <dbReference type="ARBA" id="ARBA00001974"/>
    </source>
</evidence>
<keyword evidence="5" id="KW-0521">NADP</keyword>
<dbReference type="Gene3D" id="3.50.50.60">
    <property type="entry name" value="FAD/NAD(P)-binding domain"/>
    <property type="match status" value="2"/>
</dbReference>
<dbReference type="Proteomes" id="UP000075884">
    <property type="component" value="Unassembled WGS sequence"/>
</dbReference>
<evidence type="ECO:0000256" key="6">
    <source>
        <dbReference type="ARBA" id="ARBA00023002"/>
    </source>
</evidence>
<keyword evidence="7" id="KW-0503">Monooxygenase</keyword>
<dbReference type="VEuPathDB" id="VectorBase:ADIR011632"/>
<dbReference type="InterPro" id="IPR020946">
    <property type="entry name" value="Flavin_mOase-like"/>
</dbReference>
<dbReference type="GO" id="GO:0050661">
    <property type="term" value="F:NADP binding"/>
    <property type="evidence" value="ECO:0007669"/>
    <property type="project" value="InterPro"/>
</dbReference>
<reference evidence="8" key="2">
    <citation type="submission" date="2020-05" db="UniProtKB">
        <authorList>
            <consortium name="EnsemblMetazoa"/>
        </authorList>
    </citation>
    <scope>IDENTIFICATION</scope>
    <source>
        <strain evidence="8">WRAIR2</strain>
    </source>
</reference>
<evidence type="ECO:0000256" key="2">
    <source>
        <dbReference type="ARBA" id="ARBA00009183"/>
    </source>
</evidence>
<comment type="cofactor">
    <cofactor evidence="1 7">
        <name>FAD</name>
        <dbReference type="ChEBI" id="CHEBI:57692"/>
    </cofactor>
</comment>
<reference evidence="9" key="1">
    <citation type="submission" date="2013-03" db="EMBL/GenBank/DDBJ databases">
        <title>The Genome Sequence of Anopheles dirus WRAIR2.</title>
        <authorList>
            <consortium name="The Broad Institute Genomics Platform"/>
            <person name="Neafsey D.E."/>
            <person name="Walton C."/>
            <person name="Walker B."/>
            <person name="Young S.K."/>
            <person name="Zeng Q."/>
            <person name="Gargeya S."/>
            <person name="Fitzgerald M."/>
            <person name="Haas B."/>
            <person name="Abouelleil A."/>
            <person name="Allen A.W."/>
            <person name="Alvarado L."/>
            <person name="Arachchi H.M."/>
            <person name="Berlin A.M."/>
            <person name="Chapman S.B."/>
            <person name="Gainer-Dewar J."/>
            <person name="Goldberg J."/>
            <person name="Griggs A."/>
            <person name="Gujja S."/>
            <person name="Hansen M."/>
            <person name="Howarth C."/>
            <person name="Imamovic A."/>
            <person name="Ireland A."/>
            <person name="Larimer J."/>
            <person name="McCowan C."/>
            <person name="Murphy C."/>
            <person name="Pearson M."/>
            <person name="Poon T.W."/>
            <person name="Priest M."/>
            <person name="Roberts A."/>
            <person name="Saif S."/>
            <person name="Shea T."/>
            <person name="Sisk P."/>
            <person name="Sykes S."/>
            <person name="Wortman J."/>
            <person name="Nusbaum C."/>
            <person name="Birren B."/>
        </authorList>
    </citation>
    <scope>NUCLEOTIDE SEQUENCE [LARGE SCALE GENOMIC DNA]</scope>
    <source>
        <strain evidence="9">WRAIR2</strain>
    </source>
</reference>
<dbReference type="Pfam" id="PF00743">
    <property type="entry name" value="FMO-like"/>
    <property type="match status" value="2"/>
</dbReference>
<name>A0A182NVD1_9DIPT</name>
<keyword evidence="9" id="KW-1185">Reference proteome</keyword>
<evidence type="ECO:0000256" key="3">
    <source>
        <dbReference type="ARBA" id="ARBA00022630"/>
    </source>
</evidence>
<dbReference type="InterPro" id="IPR000960">
    <property type="entry name" value="Flavin_mOase"/>
</dbReference>
<protein>
    <recommendedName>
        <fullName evidence="7">Flavin-containing monooxygenase</fullName>
        <ecNumber evidence="7">1.-.-.-</ecNumber>
    </recommendedName>
</protein>
<accession>A0A182NVD1</accession>
<dbReference type="FunFam" id="3.50.50.60:FF:000023">
    <property type="entry name" value="Dimethylaniline monooxygenase [N-oxide-forming]"/>
    <property type="match status" value="1"/>
</dbReference>
<proteinExistence type="inferred from homology"/>
<organism evidence="8 9">
    <name type="scientific">Anopheles dirus</name>
    <dbReference type="NCBI Taxonomy" id="7168"/>
    <lineage>
        <taxon>Eukaryota</taxon>
        <taxon>Metazoa</taxon>
        <taxon>Ecdysozoa</taxon>
        <taxon>Arthropoda</taxon>
        <taxon>Hexapoda</taxon>
        <taxon>Insecta</taxon>
        <taxon>Pterygota</taxon>
        <taxon>Neoptera</taxon>
        <taxon>Endopterygota</taxon>
        <taxon>Diptera</taxon>
        <taxon>Nematocera</taxon>
        <taxon>Culicoidea</taxon>
        <taxon>Culicidae</taxon>
        <taxon>Anophelinae</taxon>
        <taxon>Anopheles</taxon>
    </lineage>
</organism>
<comment type="similarity">
    <text evidence="2 7">Belongs to the FMO family.</text>
</comment>
<dbReference type="GO" id="GO:0050660">
    <property type="term" value="F:flavin adenine dinucleotide binding"/>
    <property type="evidence" value="ECO:0007669"/>
    <property type="project" value="InterPro"/>
</dbReference>
<keyword evidence="3 7" id="KW-0285">Flavoprotein</keyword>
<dbReference type="GO" id="GO:0004499">
    <property type="term" value="F:N,N-dimethylaniline monooxygenase activity"/>
    <property type="evidence" value="ECO:0007669"/>
    <property type="project" value="InterPro"/>
</dbReference>
<keyword evidence="6 7" id="KW-0560">Oxidoreductase</keyword>
<dbReference type="FunFam" id="3.50.50.60:FF:000042">
    <property type="entry name" value="Dimethylaniline monooxygenase [N-oxide-forming]"/>
    <property type="match status" value="1"/>
</dbReference>
<dbReference type="PRINTS" id="PR00370">
    <property type="entry name" value="FMOXYGENASE"/>
</dbReference>
<dbReference type="EC" id="1.-.-.-" evidence="7"/>
<keyword evidence="4 7" id="KW-0274">FAD</keyword>
<dbReference type="EnsemblMetazoa" id="ADIR011632-RA">
    <property type="protein sequence ID" value="ADIR011632-PA"/>
    <property type="gene ID" value="ADIR011632"/>
</dbReference>
<evidence type="ECO:0000256" key="5">
    <source>
        <dbReference type="ARBA" id="ARBA00022857"/>
    </source>
</evidence>
<dbReference type="InterPro" id="IPR050346">
    <property type="entry name" value="FMO-like"/>
</dbReference>
<evidence type="ECO:0000256" key="4">
    <source>
        <dbReference type="ARBA" id="ARBA00022827"/>
    </source>
</evidence>
<dbReference type="SUPFAM" id="SSF51905">
    <property type="entry name" value="FAD/NAD(P)-binding domain"/>
    <property type="match status" value="2"/>
</dbReference>
<evidence type="ECO:0000256" key="7">
    <source>
        <dbReference type="RuleBase" id="RU361177"/>
    </source>
</evidence>
<sequence>APTTGYCIIGAGPSGLCTAKHALAYDSSATVTVFEQSSNIGGLWAYTERTGKDPNGVDISCMYANLRTNLVKQGMGYPDYPVDDRTSTFITIKDVQKQLDGYIAKFELKKVIKFEHQVVNVTRNFVTNQWDVLVNDLVNNRYTMHQFEFVFICNGHYSSPVIPPFPGQEEFRGQQLHSKDYRRSENYRNECVLVIGGGHSGMDIAPEISVAAAKVVLSHRCKGPIHTGDRVIQKPEVLRLTETGAKFVDGTVENFDVIIYCTGYRYSVPFLSADCGVSLHENAIGPLYYHCININQPTMAFIGLPFNACLMLMMDLQARFCMKFFSGQKQLPCRQEMLEAWHMDQTERKERSLLGKLSHMLAGDLQQRYYNDLARIADIVPLKPVLAKMHADCINSKMEDVNFRDFEYRIIDDENFTKVKLLN</sequence>